<comment type="caution">
    <text evidence="5">The sequence shown here is derived from an EMBL/GenBank/DDBJ whole genome shotgun (WGS) entry which is preliminary data.</text>
</comment>
<evidence type="ECO:0000256" key="3">
    <source>
        <dbReference type="PROSITE-ProRule" id="PRU00464"/>
    </source>
</evidence>
<keyword evidence="1" id="KW-0547">Nucleotide-binding</keyword>
<name>A0ABQ7GZL5_DUNSA</name>
<dbReference type="Gene3D" id="3.30.428.10">
    <property type="entry name" value="HIT-like"/>
    <property type="match status" value="1"/>
</dbReference>
<dbReference type="Proteomes" id="UP000815325">
    <property type="component" value="Unassembled WGS sequence"/>
</dbReference>
<dbReference type="InterPro" id="IPR036265">
    <property type="entry name" value="HIT-like_sf"/>
</dbReference>
<reference evidence="5" key="1">
    <citation type="submission" date="2017-08" db="EMBL/GenBank/DDBJ databases">
        <authorList>
            <person name="Polle J.E."/>
            <person name="Barry K."/>
            <person name="Cushman J."/>
            <person name="Schmutz J."/>
            <person name="Tran D."/>
            <person name="Hathwaick L.T."/>
            <person name="Yim W.C."/>
            <person name="Jenkins J."/>
            <person name="Mckie-Krisberg Z.M."/>
            <person name="Prochnik S."/>
            <person name="Lindquist E."/>
            <person name="Dockter R.B."/>
            <person name="Adam C."/>
            <person name="Molina H."/>
            <person name="Bunkerborg J."/>
            <person name="Jin E."/>
            <person name="Buchheim M."/>
            <person name="Magnuson J."/>
        </authorList>
    </citation>
    <scope>NUCLEOTIDE SEQUENCE</scope>
    <source>
        <strain evidence="5">CCAP 19/18</strain>
    </source>
</reference>
<accession>A0ABQ7GZL5</accession>
<evidence type="ECO:0000256" key="2">
    <source>
        <dbReference type="ARBA" id="ARBA00022801"/>
    </source>
</evidence>
<keyword evidence="6" id="KW-1185">Reference proteome</keyword>
<dbReference type="PANTHER" id="PTHR12486">
    <property type="entry name" value="APRATAXIN-RELATED"/>
    <property type="match status" value="1"/>
</dbReference>
<organism evidence="5 6">
    <name type="scientific">Dunaliella salina</name>
    <name type="common">Green alga</name>
    <name type="synonym">Protococcus salinus</name>
    <dbReference type="NCBI Taxonomy" id="3046"/>
    <lineage>
        <taxon>Eukaryota</taxon>
        <taxon>Viridiplantae</taxon>
        <taxon>Chlorophyta</taxon>
        <taxon>core chlorophytes</taxon>
        <taxon>Chlorophyceae</taxon>
        <taxon>CS clade</taxon>
        <taxon>Chlamydomonadales</taxon>
        <taxon>Dunaliellaceae</taxon>
        <taxon>Dunaliella</taxon>
    </lineage>
</organism>
<gene>
    <name evidence="5" type="ORF">DUNSADRAFT_18146</name>
</gene>
<evidence type="ECO:0000259" key="4">
    <source>
        <dbReference type="PROSITE" id="PS51084"/>
    </source>
</evidence>
<feature type="short sequence motif" description="Histidine triad motif" evidence="3">
    <location>
        <begin position="178"/>
        <end position="182"/>
    </location>
</feature>
<dbReference type="InterPro" id="IPR001310">
    <property type="entry name" value="Histidine_triad_HIT"/>
</dbReference>
<feature type="domain" description="HIT" evidence="4">
    <location>
        <begin position="87"/>
        <end position="197"/>
    </location>
</feature>
<sequence>MYVRSQNSQVNTIPSIVYFNNRQPSSRIIQSHMKPCSSLSRSRAFPSVVFRPLVHRVNMGNSNSQEQRHQVDVPFLQQGSLGVQGCIFCDIVHDKTEKSPLIFQSPSLVAFPDLYPAALEHFLVVPRIHIDSVRTVKTSDLELIREMHATGQRLLQELRPNHTYMMGYHLPPFTSIHHLHLHCFALPFKHWTKQIKYILPCVWMSAEDFERQLSEAASKNSP</sequence>
<protein>
    <submittedName>
        <fullName evidence="5">HIT-like domain-containing protein</fullName>
    </submittedName>
</protein>
<evidence type="ECO:0000256" key="1">
    <source>
        <dbReference type="ARBA" id="ARBA00022741"/>
    </source>
</evidence>
<dbReference type="EMBL" id="MU069527">
    <property type="protein sequence ID" value="KAF5839986.1"/>
    <property type="molecule type" value="Genomic_DNA"/>
</dbReference>
<evidence type="ECO:0000313" key="5">
    <source>
        <dbReference type="EMBL" id="KAF5839986.1"/>
    </source>
</evidence>
<evidence type="ECO:0000313" key="6">
    <source>
        <dbReference type="Proteomes" id="UP000815325"/>
    </source>
</evidence>
<dbReference type="SUPFAM" id="SSF54197">
    <property type="entry name" value="HIT-like"/>
    <property type="match status" value="1"/>
</dbReference>
<dbReference type="PROSITE" id="PS51084">
    <property type="entry name" value="HIT_2"/>
    <property type="match status" value="1"/>
</dbReference>
<dbReference type="PANTHER" id="PTHR12486:SF5">
    <property type="entry name" value="ADENOSINE 5'-MONOPHOSPHORAMIDASE HINT3"/>
    <property type="match status" value="1"/>
</dbReference>
<keyword evidence="2" id="KW-0378">Hydrolase</keyword>
<dbReference type="InterPro" id="IPR011146">
    <property type="entry name" value="HIT-like"/>
</dbReference>
<dbReference type="PRINTS" id="PR00332">
    <property type="entry name" value="HISTRIAD"/>
</dbReference>
<dbReference type="Pfam" id="PF11969">
    <property type="entry name" value="DcpS_C"/>
    <property type="match status" value="1"/>
</dbReference>
<proteinExistence type="predicted"/>